<evidence type="ECO:0000313" key="3">
    <source>
        <dbReference type="Proteomes" id="UP000177798"/>
    </source>
</evidence>
<proteinExistence type="predicted"/>
<dbReference type="Pfam" id="PF20150">
    <property type="entry name" value="2EXR"/>
    <property type="match status" value="1"/>
</dbReference>
<organism evidence="2 3">
    <name type="scientific">Sclerotinia sclerotiorum (strain ATCC 18683 / 1980 / Ss-1)</name>
    <name type="common">White mold</name>
    <name type="synonym">Whetzelinia sclerotiorum</name>
    <dbReference type="NCBI Taxonomy" id="665079"/>
    <lineage>
        <taxon>Eukaryota</taxon>
        <taxon>Fungi</taxon>
        <taxon>Dikarya</taxon>
        <taxon>Ascomycota</taxon>
        <taxon>Pezizomycotina</taxon>
        <taxon>Leotiomycetes</taxon>
        <taxon>Helotiales</taxon>
        <taxon>Sclerotiniaceae</taxon>
        <taxon>Sclerotinia</taxon>
    </lineage>
</organism>
<dbReference type="OrthoDB" id="3473305at2759"/>
<gene>
    <name evidence="2" type="ORF">sscle_06g053390</name>
</gene>
<dbReference type="Proteomes" id="UP000177798">
    <property type="component" value="Chromosome 6"/>
</dbReference>
<accession>A0A1D9Q6Q0</accession>
<feature type="domain" description="2EXR" evidence="1">
    <location>
        <begin position="72"/>
        <end position="169"/>
    </location>
</feature>
<sequence length="313" mass="35968">MFPQLLPETALAEEIKKWESRCELRPVGGALLTTIITLMAFSILPDWGRVLFPQSIKSNVDQFRTNSNLSSFNLFPLLPVEIRLMIWELLIPTSRHYSITDNAMKHNRTHSRKNPAVLYVNSESRSVALKHLKFLFAGANPIAPGEYNYGVNMIGSEQFKYFNPKLDIIRFDGHTRNFKFSLGPYPATADLSDQEPMSECDDIFDIELREDALCERGPSPNFRNLKSLVIRYTRSHSTHFTGSGARGVRIFVRNMHRRLLRDIRRVHRWFKTRLQKGLVTRIPRVSIVPMSKDTGLIESTVDYGRMILGASQQ</sequence>
<name>A0A1D9Q6Q0_SCLS1</name>
<evidence type="ECO:0000259" key="1">
    <source>
        <dbReference type="Pfam" id="PF20150"/>
    </source>
</evidence>
<dbReference type="VEuPathDB" id="FungiDB:sscle_06g053390"/>
<dbReference type="AlphaFoldDB" id="A0A1D9Q6Q0"/>
<protein>
    <recommendedName>
        <fullName evidence="1">2EXR domain-containing protein</fullName>
    </recommendedName>
</protein>
<dbReference type="PANTHER" id="PTHR35910:SF1">
    <property type="entry name" value="2EXR DOMAIN-CONTAINING PROTEIN"/>
    <property type="match status" value="1"/>
</dbReference>
<dbReference type="InterPro" id="IPR045518">
    <property type="entry name" value="2EXR"/>
</dbReference>
<dbReference type="PANTHER" id="PTHR35910">
    <property type="entry name" value="2EXR DOMAIN-CONTAINING PROTEIN"/>
    <property type="match status" value="1"/>
</dbReference>
<evidence type="ECO:0000313" key="2">
    <source>
        <dbReference type="EMBL" id="APA10569.1"/>
    </source>
</evidence>
<dbReference type="EMBL" id="CP017819">
    <property type="protein sequence ID" value="APA10569.1"/>
    <property type="molecule type" value="Genomic_DNA"/>
</dbReference>
<reference evidence="3" key="1">
    <citation type="journal article" date="2017" name="Genome Biol. Evol.">
        <title>The complete genome sequence of the phytopathogenic fungus Sclerotinia sclerotiorum reveals insights into the genome architecture of broad host range pathogens.</title>
        <authorList>
            <person name="Derbyshire M."/>
            <person name="Denton-Giles M."/>
            <person name="Hegedus D."/>
            <person name="Seifbarghy S."/>
            <person name="Rollins J."/>
            <person name="van Kan J."/>
            <person name="Seidl M.F."/>
            <person name="Faino L."/>
            <person name="Mbengue M."/>
            <person name="Navaud O."/>
            <person name="Raffaele S."/>
            <person name="Hammond-Kosack K."/>
            <person name="Heard S."/>
            <person name="Oliver R."/>
        </authorList>
    </citation>
    <scope>NUCLEOTIDE SEQUENCE [LARGE SCALE GENOMIC DNA]</scope>
    <source>
        <strain evidence="3">ATCC 18683 / 1980 / Ss-1</strain>
    </source>
</reference>